<organism evidence="1 2">
    <name type="scientific">Microcella daejeonensis</name>
    <dbReference type="NCBI Taxonomy" id="2994971"/>
    <lineage>
        <taxon>Bacteria</taxon>
        <taxon>Bacillati</taxon>
        <taxon>Actinomycetota</taxon>
        <taxon>Actinomycetes</taxon>
        <taxon>Micrococcales</taxon>
        <taxon>Microbacteriaceae</taxon>
        <taxon>Microcella</taxon>
    </lineage>
</organism>
<proteinExistence type="predicted"/>
<dbReference type="KEGG" id="mdb:OVN18_00585"/>
<sequence length="230" mass="24897">MPARRRARSAVGVPAIAVVAVVAAGLLAGCAAQPGGRLDASLAELNRERDAVALAAHEADTERFGVYLRDRWGPISVPETASYEWVAADEWAAEVSRCLDDRGFPGARPTPEGDRIDYGRVAVVSTRDLYELDVAAFGCQAEHPVREWYSAELQSVEAPWALDYWQTVLAPCLRSHGYRAAPVPSAEEFAETWRTDGALDPYRLVGPGPLERTAAEARCPAPETLLDAVP</sequence>
<dbReference type="AlphaFoldDB" id="A0A9E8MMR0"/>
<reference evidence="1" key="1">
    <citation type="submission" date="2022-11" db="EMBL/GenBank/DDBJ databases">
        <title>Description of Microcella daejonensis nov. sp, isolated from riverside soil.</title>
        <authorList>
            <person name="Molina K.M."/>
            <person name="Kim S.B."/>
        </authorList>
    </citation>
    <scope>NUCLEOTIDE SEQUENCE</scope>
    <source>
        <strain evidence="1">MMS21-STM12</strain>
    </source>
</reference>
<dbReference type="RefSeq" id="WP_267781325.1">
    <property type="nucleotide sequence ID" value="NZ_CP113089.1"/>
</dbReference>
<accession>A0A9E8MMR0</accession>
<name>A0A9E8MMR0_9MICO</name>
<dbReference type="EMBL" id="CP113089">
    <property type="protein sequence ID" value="WAB81556.1"/>
    <property type="molecule type" value="Genomic_DNA"/>
</dbReference>
<evidence type="ECO:0000313" key="2">
    <source>
        <dbReference type="Proteomes" id="UP001164706"/>
    </source>
</evidence>
<dbReference type="Proteomes" id="UP001164706">
    <property type="component" value="Chromosome"/>
</dbReference>
<protein>
    <submittedName>
        <fullName evidence="1">Uncharacterized protein</fullName>
    </submittedName>
</protein>
<evidence type="ECO:0000313" key="1">
    <source>
        <dbReference type="EMBL" id="WAB81556.1"/>
    </source>
</evidence>
<dbReference type="PROSITE" id="PS51257">
    <property type="entry name" value="PROKAR_LIPOPROTEIN"/>
    <property type="match status" value="1"/>
</dbReference>
<keyword evidence="2" id="KW-1185">Reference proteome</keyword>
<gene>
    <name evidence="1" type="ORF">OVN18_00585</name>
</gene>